<dbReference type="InterPro" id="IPR029063">
    <property type="entry name" value="SAM-dependent_MTases_sf"/>
</dbReference>
<accession>A0A6J5M9G8</accession>
<dbReference type="SUPFAM" id="SSF53335">
    <property type="entry name" value="S-adenosyl-L-methionine-dependent methyltransferases"/>
    <property type="match status" value="1"/>
</dbReference>
<dbReference type="EMBL" id="LR796423">
    <property type="protein sequence ID" value="CAB4143334.1"/>
    <property type="molecule type" value="Genomic_DNA"/>
</dbReference>
<evidence type="ECO:0000313" key="1">
    <source>
        <dbReference type="EMBL" id="CAB4143334.1"/>
    </source>
</evidence>
<dbReference type="GO" id="GO:0032259">
    <property type="term" value="P:methylation"/>
    <property type="evidence" value="ECO:0007669"/>
    <property type="project" value="UniProtKB-KW"/>
</dbReference>
<proteinExistence type="predicted"/>
<protein>
    <submittedName>
        <fullName evidence="1">Macrocin-O-methyltransferase</fullName>
    </submittedName>
</protein>
<dbReference type="Pfam" id="PF13578">
    <property type="entry name" value="Methyltransf_24"/>
    <property type="match status" value="1"/>
</dbReference>
<dbReference type="PANTHER" id="PTHR40036:SF1">
    <property type="entry name" value="MACROCIN O-METHYLTRANSFERASE"/>
    <property type="match status" value="1"/>
</dbReference>
<reference evidence="1" key="1">
    <citation type="submission" date="2020-04" db="EMBL/GenBank/DDBJ databases">
        <authorList>
            <person name="Chiriac C."/>
            <person name="Salcher M."/>
            <person name="Ghai R."/>
            <person name="Kavagutti S V."/>
        </authorList>
    </citation>
    <scope>NUCLEOTIDE SEQUENCE</scope>
</reference>
<keyword evidence="1" id="KW-0808">Transferase</keyword>
<gene>
    <name evidence="1" type="ORF">UFOVP447_122</name>
</gene>
<name>A0A6J5M9G8_9CAUD</name>
<dbReference type="InterPro" id="IPR008884">
    <property type="entry name" value="TylF_MeTrfase"/>
</dbReference>
<organism evidence="1">
    <name type="scientific">uncultured Caudovirales phage</name>
    <dbReference type="NCBI Taxonomy" id="2100421"/>
    <lineage>
        <taxon>Viruses</taxon>
        <taxon>Duplodnaviria</taxon>
        <taxon>Heunggongvirae</taxon>
        <taxon>Uroviricota</taxon>
        <taxon>Caudoviricetes</taxon>
        <taxon>Peduoviridae</taxon>
        <taxon>Maltschvirus</taxon>
        <taxon>Maltschvirus maltsch</taxon>
    </lineage>
</organism>
<dbReference type="PANTHER" id="PTHR40036">
    <property type="entry name" value="MACROCIN O-METHYLTRANSFERASE"/>
    <property type="match status" value="1"/>
</dbReference>
<dbReference type="Gene3D" id="3.40.50.150">
    <property type="entry name" value="Vaccinia Virus protein VP39"/>
    <property type="match status" value="1"/>
</dbReference>
<keyword evidence="1" id="KW-0489">Methyltransferase</keyword>
<dbReference type="GO" id="GO:0008168">
    <property type="term" value="F:methyltransferase activity"/>
    <property type="evidence" value="ECO:0007669"/>
    <property type="project" value="UniProtKB-KW"/>
</dbReference>
<sequence length="195" mass="22824">MHSKDFSTFTDFMDAVIVLQHRENNRFECFGPITPEGMVLEFGVAEGHSIREIASVFPDRHINGFDSFEGLPEYWRPEFPEGIFKCDVPTVPHNVTLHKGLFNETLPGFLEANPGPIAFLHMDADLYSSTAYVLEQVEDRIVDGAIIIFDELHYWYDNYKEHEYKAFDEFHQRTGFHAEFLHRRRPEAYCFKLVR</sequence>